<dbReference type="Pfam" id="PF00175">
    <property type="entry name" value="NAD_binding_1"/>
    <property type="match status" value="1"/>
</dbReference>
<dbReference type="RefSeq" id="WP_240986536.1">
    <property type="nucleotide sequence ID" value="NZ_LR746496.1"/>
</dbReference>
<evidence type="ECO:0000256" key="1">
    <source>
        <dbReference type="ARBA" id="ARBA00022448"/>
    </source>
</evidence>
<accession>A0A8S0X7G8</accession>
<keyword evidence="3 10" id="KW-0001">2Fe-2S</keyword>
<sequence>MTCSCESGHNHNQVNPYVPYRMKIKDVIIENPEKDLKTFILNFLNPEEEKSFTYIPGQFAEVSVFGVGEAPFGIASSPTEKGVVSFTVKKLGQVTSSLHMLEKGDVIGLRGPLGNSWPIEKLVNKNLVIISGGFAFTTLRSFLYYALDPENRKLFKNITVVYGARNPDQLLYKAELSEWSKRDDLDLKLTIDRGVEGWNGIVGFVPAVTEQVVKEASNTVALVCGPPVMIKFTIPVLKKIGFTPDDIYTSLEMKMKCGIGMCGRCNIGSKFVCKDGPVFSLKELEELPAEY</sequence>
<keyword evidence="1" id="KW-0813">Transport</keyword>
<dbReference type="SUPFAM" id="SSF52343">
    <property type="entry name" value="Ferredoxin reductase-like, C-terminal NADP-linked domain"/>
    <property type="match status" value="1"/>
</dbReference>
<evidence type="ECO:0000256" key="10">
    <source>
        <dbReference type="PIRSR" id="PIRSR006816-2"/>
    </source>
</evidence>
<dbReference type="InterPro" id="IPR050353">
    <property type="entry name" value="PyrK_electron_transfer"/>
</dbReference>
<keyword evidence="8 10" id="KW-0411">Iron-sulfur</keyword>
<keyword evidence="5" id="KW-0274">FAD</keyword>
<dbReference type="InterPro" id="IPR037117">
    <property type="entry name" value="Dihydroorotate_DH_ele_sf"/>
</dbReference>
<dbReference type="EC" id="1.-.-.-" evidence="12"/>
<dbReference type="AlphaFoldDB" id="A0A8S0X7G8"/>
<dbReference type="EMBL" id="LR746496">
    <property type="protein sequence ID" value="CAA7603300.1"/>
    <property type="molecule type" value="Genomic_DNA"/>
</dbReference>
<dbReference type="PANTHER" id="PTHR43513:SF1">
    <property type="entry name" value="ANAEROBIC SULFITE REDUCTASE SUBUNIT B"/>
    <property type="match status" value="1"/>
</dbReference>
<keyword evidence="4 10" id="KW-0479">Metal-binding</keyword>
<dbReference type="InterPro" id="IPR019480">
    <property type="entry name" value="Dihydroorotate_DH_Fe-S-bd"/>
</dbReference>
<dbReference type="Gene3D" id="3.40.50.80">
    <property type="entry name" value="Nucleotide-binding domain of ferredoxin-NADP reductase (FNR) module"/>
    <property type="match status" value="1"/>
</dbReference>
<evidence type="ECO:0000256" key="6">
    <source>
        <dbReference type="ARBA" id="ARBA00022982"/>
    </source>
</evidence>
<evidence type="ECO:0000256" key="3">
    <source>
        <dbReference type="ARBA" id="ARBA00022714"/>
    </source>
</evidence>
<dbReference type="Proteomes" id="UP000836597">
    <property type="component" value="Chromosome"/>
</dbReference>
<dbReference type="InterPro" id="IPR012165">
    <property type="entry name" value="Cyt_c3_hydrogenase_gsu"/>
</dbReference>
<evidence type="ECO:0000256" key="2">
    <source>
        <dbReference type="ARBA" id="ARBA00022630"/>
    </source>
</evidence>
<dbReference type="PRINTS" id="PR00406">
    <property type="entry name" value="CYTB5RDTASE"/>
</dbReference>
<dbReference type="GO" id="GO:0046872">
    <property type="term" value="F:metal ion binding"/>
    <property type="evidence" value="ECO:0007669"/>
    <property type="project" value="UniProtKB-KW"/>
</dbReference>
<dbReference type="PROSITE" id="PS51384">
    <property type="entry name" value="FAD_FR"/>
    <property type="match status" value="1"/>
</dbReference>
<keyword evidence="12" id="KW-0560">Oxidoreductase</keyword>
<dbReference type="InterPro" id="IPR001433">
    <property type="entry name" value="OxRdtase_FAD/NAD-bd"/>
</dbReference>
<dbReference type="KEGG" id="aacx:DEACI_4123"/>
<dbReference type="GO" id="GO:0006221">
    <property type="term" value="P:pyrimidine nucleotide biosynthetic process"/>
    <property type="evidence" value="ECO:0007669"/>
    <property type="project" value="InterPro"/>
</dbReference>
<comment type="cofactor">
    <cofactor evidence="9">
        <name>[2Fe-2S] cluster</name>
        <dbReference type="ChEBI" id="CHEBI:190135"/>
    </cofactor>
</comment>
<dbReference type="Gene3D" id="2.40.30.10">
    <property type="entry name" value="Translation factors"/>
    <property type="match status" value="1"/>
</dbReference>
<protein>
    <submittedName>
        <fullName evidence="12">Cytochrome-c3 hydrogenase, gamma subunit</fullName>
        <ecNumber evidence="12">1.-.-.-</ecNumber>
    </submittedName>
</protein>
<evidence type="ECO:0000256" key="9">
    <source>
        <dbReference type="ARBA" id="ARBA00034078"/>
    </source>
</evidence>
<gene>
    <name evidence="12" type="ORF">DEACI_4123</name>
</gene>
<dbReference type="Pfam" id="PF00970">
    <property type="entry name" value="FAD_binding_6"/>
    <property type="match status" value="1"/>
</dbReference>
<dbReference type="GO" id="GO:0050660">
    <property type="term" value="F:flavin adenine dinucleotide binding"/>
    <property type="evidence" value="ECO:0007669"/>
    <property type="project" value="InterPro"/>
</dbReference>
<organism evidence="12">
    <name type="scientific">Acididesulfobacillus acetoxydans</name>
    <dbReference type="NCBI Taxonomy" id="1561005"/>
    <lineage>
        <taxon>Bacteria</taxon>
        <taxon>Bacillati</taxon>
        <taxon>Bacillota</taxon>
        <taxon>Clostridia</taxon>
        <taxon>Eubacteriales</taxon>
        <taxon>Peptococcaceae</taxon>
        <taxon>Acididesulfobacillus</taxon>
    </lineage>
</organism>
<dbReference type="InterPro" id="IPR008333">
    <property type="entry name" value="Cbr1-like_FAD-bd_dom"/>
</dbReference>
<dbReference type="GO" id="GO:0051537">
    <property type="term" value="F:2 iron, 2 sulfur cluster binding"/>
    <property type="evidence" value="ECO:0007669"/>
    <property type="project" value="UniProtKB-KW"/>
</dbReference>
<dbReference type="InterPro" id="IPR017938">
    <property type="entry name" value="Riboflavin_synthase-like_b-brl"/>
</dbReference>
<evidence type="ECO:0000259" key="11">
    <source>
        <dbReference type="PROSITE" id="PS51384"/>
    </source>
</evidence>
<dbReference type="GO" id="GO:0016491">
    <property type="term" value="F:oxidoreductase activity"/>
    <property type="evidence" value="ECO:0007669"/>
    <property type="project" value="UniProtKB-KW"/>
</dbReference>
<evidence type="ECO:0000256" key="8">
    <source>
        <dbReference type="ARBA" id="ARBA00023014"/>
    </source>
</evidence>
<feature type="binding site" evidence="10">
    <location>
        <position position="262"/>
    </location>
    <ligand>
        <name>[2Fe-2S] cluster</name>
        <dbReference type="ChEBI" id="CHEBI:190135"/>
    </ligand>
</feature>
<keyword evidence="7 10" id="KW-0408">Iron</keyword>
<dbReference type="PIRSF" id="PIRSF006816">
    <property type="entry name" value="Cyc3_hyd_g"/>
    <property type="match status" value="1"/>
</dbReference>
<dbReference type="InterPro" id="IPR017927">
    <property type="entry name" value="FAD-bd_FR_type"/>
</dbReference>
<dbReference type="CDD" id="cd06221">
    <property type="entry name" value="sulfite_reductase_like"/>
    <property type="match status" value="1"/>
</dbReference>
<keyword evidence="2" id="KW-0285">Flavoprotein</keyword>
<proteinExistence type="predicted"/>
<dbReference type="InterPro" id="IPR039261">
    <property type="entry name" value="FNR_nucleotide-bd"/>
</dbReference>
<dbReference type="Gene3D" id="2.10.240.10">
    <property type="entry name" value="Dihydroorotate dehydrogenase, electron transfer subunit"/>
    <property type="match status" value="1"/>
</dbReference>
<evidence type="ECO:0000256" key="7">
    <source>
        <dbReference type="ARBA" id="ARBA00023004"/>
    </source>
</evidence>
<dbReference type="Pfam" id="PF10418">
    <property type="entry name" value="DHODB_Fe-S_bind"/>
    <property type="match status" value="1"/>
</dbReference>
<reference evidence="12" key="1">
    <citation type="submission" date="2020-01" db="EMBL/GenBank/DDBJ databases">
        <authorList>
            <person name="Hornung B."/>
        </authorList>
    </citation>
    <scope>NUCLEOTIDE SEQUENCE</scope>
    <source>
        <strain evidence="12">PacBioINE</strain>
    </source>
</reference>
<feature type="binding site" evidence="10">
    <location>
        <position position="257"/>
    </location>
    <ligand>
        <name>[2Fe-2S] cluster</name>
        <dbReference type="ChEBI" id="CHEBI:190135"/>
    </ligand>
</feature>
<evidence type="ECO:0000256" key="5">
    <source>
        <dbReference type="ARBA" id="ARBA00022827"/>
    </source>
</evidence>
<dbReference type="PANTHER" id="PTHR43513">
    <property type="entry name" value="DIHYDROOROTATE DEHYDROGENASE B (NAD(+)), ELECTRON TRANSFER SUBUNIT"/>
    <property type="match status" value="1"/>
</dbReference>
<keyword evidence="6" id="KW-0249">Electron transport</keyword>
<comment type="cofactor">
    <cofactor evidence="10">
        <name>[2Fe-2S] cluster</name>
        <dbReference type="ChEBI" id="CHEBI:190135"/>
    </cofactor>
    <text evidence="10">Binds 1 [2Fe-2S] cluster per subunit.</text>
</comment>
<evidence type="ECO:0000313" key="12">
    <source>
        <dbReference type="EMBL" id="CAA7603300.1"/>
    </source>
</evidence>
<dbReference type="SUPFAM" id="SSF63380">
    <property type="entry name" value="Riboflavin synthase domain-like"/>
    <property type="match status" value="1"/>
</dbReference>
<feature type="binding site" evidence="10">
    <location>
        <position position="273"/>
    </location>
    <ligand>
        <name>[2Fe-2S] cluster</name>
        <dbReference type="ChEBI" id="CHEBI:190135"/>
    </ligand>
</feature>
<name>A0A8S0X7G8_9FIRM</name>
<feature type="binding site" evidence="10">
    <location>
        <position position="265"/>
    </location>
    <ligand>
        <name>[2Fe-2S] cluster</name>
        <dbReference type="ChEBI" id="CHEBI:190135"/>
    </ligand>
</feature>
<evidence type="ECO:0000256" key="4">
    <source>
        <dbReference type="ARBA" id="ARBA00022723"/>
    </source>
</evidence>
<feature type="domain" description="FAD-binding FR-type" evidence="11">
    <location>
        <begin position="17"/>
        <end position="119"/>
    </location>
</feature>